<dbReference type="Proteomes" id="UP001242010">
    <property type="component" value="Chromosome"/>
</dbReference>
<keyword evidence="1" id="KW-0732">Signal</keyword>
<reference evidence="3" key="1">
    <citation type="journal article" date="2023" name="Int. J. Syst. Evol. Microbiol.">
        <title>Mesoterricola silvestris gen. nov., sp. nov., Mesoterricola sediminis sp. nov., Geothrix oryzae sp. nov., Geothrix edaphica sp. nov., Geothrix rubra sp. nov., and Geothrix limicola sp. nov., six novel members of Acidobacteriota isolated from soils.</title>
        <authorList>
            <person name="Itoh H."/>
            <person name="Sugisawa Y."/>
            <person name="Mise K."/>
            <person name="Xu Z."/>
            <person name="Kuniyasu M."/>
            <person name="Ushijima N."/>
            <person name="Kawano K."/>
            <person name="Kobayashi E."/>
            <person name="Shiratori Y."/>
            <person name="Masuda Y."/>
            <person name="Senoo K."/>
        </authorList>
    </citation>
    <scope>NUCLEOTIDE SEQUENCE [LARGE SCALE GENOMIC DNA]</scope>
    <source>
        <strain evidence="3">Red222</strain>
    </source>
</reference>
<name>A0ABN6V015_9BACT</name>
<feature type="chain" id="PRO_5045429885" description="Outer membrane protein beta-barrel domain-containing protein" evidence="1">
    <location>
        <begin position="19"/>
        <end position="196"/>
    </location>
</feature>
<dbReference type="EMBL" id="AP027079">
    <property type="protein sequence ID" value="BDU70652.1"/>
    <property type="molecule type" value="Genomic_DNA"/>
</dbReference>
<gene>
    <name evidence="2" type="ORF">GETHOR_27530</name>
</gene>
<evidence type="ECO:0000313" key="3">
    <source>
        <dbReference type="Proteomes" id="UP001242010"/>
    </source>
</evidence>
<keyword evidence="3" id="KW-1185">Reference proteome</keyword>
<evidence type="ECO:0008006" key="4">
    <source>
        <dbReference type="Google" id="ProtNLM"/>
    </source>
</evidence>
<feature type="signal peptide" evidence="1">
    <location>
        <begin position="1"/>
        <end position="18"/>
    </location>
</feature>
<accession>A0ABN6V015</accession>
<organism evidence="2 3">
    <name type="scientific">Geothrix oryzae</name>
    <dbReference type="NCBI Taxonomy" id="2927975"/>
    <lineage>
        <taxon>Bacteria</taxon>
        <taxon>Pseudomonadati</taxon>
        <taxon>Acidobacteriota</taxon>
        <taxon>Holophagae</taxon>
        <taxon>Holophagales</taxon>
        <taxon>Holophagaceae</taxon>
        <taxon>Geothrix</taxon>
    </lineage>
</organism>
<dbReference type="RefSeq" id="WP_286354354.1">
    <property type="nucleotide sequence ID" value="NZ_AP027079.1"/>
</dbReference>
<evidence type="ECO:0000256" key="1">
    <source>
        <dbReference type="SAM" id="SignalP"/>
    </source>
</evidence>
<protein>
    <recommendedName>
        <fullName evidence="4">Outer membrane protein beta-barrel domain-containing protein</fullName>
    </recommendedName>
</protein>
<proteinExistence type="predicted"/>
<sequence>MRHRVALTLALLGLPLAAQDITGGLQTGLSLPVGDLKDKSGLGTNQFFGAHVGGHLDFNLTSHHQVRGQLTYHSLPGSGWGGFVDNQNDYKVLQVGADWVYNFQSPNQGWYTIAGASINSIKDDWEFTNGAGFRVSGSASQSGKLGIRGGGGYTFNRNFSLEGTLNQIFVDKNGSDGFGFDTATWAQVSAVFRFGR</sequence>
<evidence type="ECO:0000313" key="2">
    <source>
        <dbReference type="EMBL" id="BDU70652.1"/>
    </source>
</evidence>